<reference evidence="1" key="1">
    <citation type="journal article" date="2021" name="Proc. Natl. Acad. Sci. U.S.A.">
        <title>A Catalog of Tens of Thousands of Viruses from Human Metagenomes Reveals Hidden Associations with Chronic Diseases.</title>
        <authorList>
            <person name="Tisza M.J."/>
            <person name="Buck C.B."/>
        </authorList>
    </citation>
    <scope>NUCLEOTIDE SEQUENCE</scope>
    <source>
        <strain evidence="1">Ctxjx4</strain>
    </source>
</reference>
<protein>
    <submittedName>
        <fullName evidence="1">Uncharacterized protein</fullName>
    </submittedName>
</protein>
<sequence>MLLFSFLYIYYTKKENELQIFRLSRIKNFICLLTNRT</sequence>
<evidence type="ECO:0000313" key="1">
    <source>
        <dbReference type="EMBL" id="DAD76374.1"/>
    </source>
</evidence>
<proteinExistence type="predicted"/>
<organism evidence="1">
    <name type="scientific">Siphoviridae sp. ctxjx4</name>
    <dbReference type="NCBI Taxonomy" id="2826522"/>
    <lineage>
        <taxon>Viruses</taxon>
        <taxon>Duplodnaviria</taxon>
        <taxon>Heunggongvirae</taxon>
        <taxon>Uroviricota</taxon>
        <taxon>Caudoviricetes</taxon>
    </lineage>
</organism>
<dbReference type="EMBL" id="BK014799">
    <property type="protein sequence ID" value="DAD76374.1"/>
    <property type="molecule type" value="Genomic_DNA"/>
</dbReference>
<accession>A0A8S5M2G1</accession>
<name>A0A8S5M2G1_9CAUD</name>